<organism evidence="2">
    <name type="scientific">Lysobacter firmicutimachus</name>
    <dbReference type="NCBI Taxonomy" id="1792846"/>
    <lineage>
        <taxon>Bacteria</taxon>
        <taxon>Pseudomonadati</taxon>
        <taxon>Pseudomonadota</taxon>
        <taxon>Gammaproteobacteria</taxon>
        <taxon>Lysobacterales</taxon>
        <taxon>Lysobacteraceae</taxon>
        <taxon>Lysobacter</taxon>
    </lineage>
</organism>
<feature type="transmembrane region" description="Helical" evidence="1">
    <location>
        <begin position="64"/>
        <end position="85"/>
    </location>
</feature>
<reference evidence="2" key="1">
    <citation type="submission" date="2024-06" db="EMBL/GenBank/DDBJ databases">
        <authorList>
            <person name="Li S."/>
        </authorList>
    </citation>
    <scope>NUCLEOTIDE SEQUENCE</scope>
    <source>
        <strain evidence="2">SR10</strain>
    </source>
</reference>
<gene>
    <name evidence="2" type="ORF">ABU614_13770</name>
</gene>
<dbReference type="AlphaFoldDB" id="A0AAU8MPA3"/>
<feature type="transmembrane region" description="Helical" evidence="1">
    <location>
        <begin position="92"/>
        <end position="113"/>
    </location>
</feature>
<evidence type="ECO:0000256" key="1">
    <source>
        <dbReference type="SAM" id="Phobius"/>
    </source>
</evidence>
<protein>
    <recommendedName>
        <fullName evidence="3">Tetratricopeptide repeat protein</fullName>
    </recommendedName>
</protein>
<dbReference type="EMBL" id="CP159925">
    <property type="protein sequence ID" value="XCO73463.1"/>
    <property type="molecule type" value="Genomic_DNA"/>
</dbReference>
<keyword evidence="1" id="KW-0812">Transmembrane</keyword>
<keyword evidence="1" id="KW-0472">Membrane</keyword>
<evidence type="ECO:0008006" key="3">
    <source>
        <dbReference type="Google" id="ProtNLM"/>
    </source>
</evidence>
<proteinExistence type="predicted"/>
<dbReference type="RefSeq" id="WP_363796444.1">
    <property type="nucleotide sequence ID" value="NZ_CP159925.1"/>
</dbReference>
<keyword evidence="1" id="KW-1133">Transmembrane helix</keyword>
<accession>A0AAU8MPA3</accession>
<name>A0AAU8MPA3_9GAMM</name>
<evidence type="ECO:0000313" key="2">
    <source>
        <dbReference type="EMBL" id="XCO73463.1"/>
    </source>
</evidence>
<sequence>MMRIVLPMRLRPSWWSWFKLGVLAFFVVLVLAPYTGWLMSLPMWAMTVFGQWLSPPQASNGERWFRAGLVLAGVPSLLAVAWRAYEDRDRELATRTAIAAAVLGALLLGHGYMTVRREREAGQDAARSRLTAARMQQAGVTPAIEIDPPPGLSQADYEAESARLIRESARNAARGDGFYRQQLALLGQLARDRPQSGDAAEYQAAMAAYQRMVAEDERRPGRDPQGDAPIERQLAIAVDADPRRALAARELGIRRLRRFMDDLSAPSEAGDIGSLKPVRLRRERDAAQALFERALRVDPDFDGAWRGWAWTWLYRQPELALGALVIDAELRNGGSGSRKLRERVDAAGGREAQPYFAILQAQAEVVALKQRRSSLSPALLEQARRPLPAVPSAARAIAGEGDAGKPDTNALSRALDDFLSAADEGGPNVVERFSEAWQRGALVVASDQDLFQWRGYGEAAKRFDQRFAGVPRFRVVRGFELPAGLGRSTSAILFVPIGVEPPRGDLGQSVLLHEANRECEGSNCPRVYGRG</sequence>